<keyword evidence="2" id="KW-1185">Reference proteome</keyword>
<reference evidence="1 2" key="1">
    <citation type="submission" date="2019-02" db="EMBL/GenBank/DDBJ databases">
        <title>Deep-cultivation of Planctomycetes and their phenomic and genomic characterization uncovers novel biology.</title>
        <authorList>
            <person name="Wiegand S."/>
            <person name="Jogler M."/>
            <person name="Boedeker C."/>
            <person name="Pinto D."/>
            <person name="Vollmers J."/>
            <person name="Rivas-Marin E."/>
            <person name="Kohn T."/>
            <person name="Peeters S.H."/>
            <person name="Heuer A."/>
            <person name="Rast P."/>
            <person name="Oberbeckmann S."/>
            <person name="Bunk B."/>
            <person name="Jeske O."/>
            <person name="Meyerdierks A."/>
            <person name="Storesund J.E."/>
            <person name="Kallscheuer N."/>
            <person name="Luecker S."/>
            <person name="Lage O.M."/>
            <person name="Pohl T."/>
            <person name="Merkel B.J."/>
            <person name="Hornburger P."/>
            <person name="Mueller R.-W."/>
            <person name="Bruemmer F."/>
            <person name="Labrenz M."/>
            <person name="Spormann A.M."/>
            <person name="Op Den Camp H."/>
            <person name="Overmann J."/>
            <person name="Amann R."/>
            <person name="Jetten M.S.M."/>
            <person name="Mascher T."/>
            <person name="Medema M.H."/>
            <person name="Devos D.P."/>
            <person name="Kaster A.-K."/>
            <person name="Ovreas L."/>
            <person name="Rohde M."/>
            <person name="Galperin M.Y."/>
            <person name="Jogler C."/>
        </authorList>
    </citation>
    <scope>NUCLEOTIDE SEQUENCE [LARGE SCALE GENOMIC DNA]</scope>
    <source>
        <strain evidence="1 2">KOR42</strain>
    </source>
</reference>
<dbReference type="AlphaFoldDB" id="A0A5C5VU67"/>
<name>A0A5C5VU67_9PLAN</name>
<dbReference type="Proteomes" id="UP000317243">
    <property type="component" value="Unassembled WGS sequence"/>
</dbReference>
<sequence length="122" mass="13829">MDSKRRLFREITTPIREGMSTQDLWSGPDHGLIYCWERGRQKRDEDPKLAALAEAGELVVLAWRGGVETAQKGEKFGWLNYLATWQGLRGDDLEILLDDDKVIKCGRTGQEVTFTSALTTEN</sequence>
<organism evidence="1 2">
    <name type="scientific">Thalassoglobus neptunius</name>
    <dbReference type="NCBI Taxonomy" id="1938619"/>
    <lineage>
        <taxon>Bacteria</taxon>
        <taxon>Pseudomonadati</taxon>
        <taxon>Planctomycetota</taxon>
        <taxon>Planctomycetia</taxon>
        <taxon>Planctomycetales</taxon>
        <taxon>Planctomycetaceae</taxon>
        <taxon>Thalassoglobus</taxon>
    </lineage>
</organism>
<dbReference type="OrthoDB" id="8857594at2"/>
<comment type="caution">
    <text evidence="1">The sequence shown here is derived from an EMBL/GenBank/DDBJ whole genome shotgun (WGS) entry which is preliminary data.</text>
</comment>
<proteinExistence type="predicted"/>
<evidence type="ECO:0000313" key="1">
    <source>
        <dbReference type="EMBL" id="TWT41465.1"/>
    </source>
</evidence>
<protein>
    <submittedName>
        <fullName evidence="1">Uncharacterized protein</fullName>
    </submittedName>
</protein>
<dbReference type="RefSeq" id="WP_146512135.1">
    <property type="nucleotide sequence ID" value="NZ_SIHI01000045.1"/>
</dbReference>
<accession>A0A5C5VU67</accession>
<evidence type="ECO:0000313" key="2">
    <source>
        <dbReference type="Proteomes" id="UP000317243"/>
    </source>
</evidence>
<gene>
    <name evidence="1" type="ORF">KOR42_48180</name>
</gene>
<dbReference type="EMBL" id="SIHI01000045">
    <property type="protein sequence ID" value="TWT41465.1"/>
    <property type="molecule type" value="Genomic_DNA"/>
</dbReference>